<proteinExistence type="predicted"/>
<dbReference type="RefSeq" id="WP_213494109.1">
    <property type="nucleotide sequence ID" value="NZ_CP074694.1"/>
</dbReference>
<evidence type="ECO:0000313" key="1">
    <source>
        <dbReference type="EMBL" id="QVL30232.1"/>
    </source>
</evidence>
<name>A0A8E6ETP8_9BACT</name>
<gene>
    <name evidence="1" type="ORF">KIH39_15370</name>
</gene>
<dbReference type="Proteomes" id="UP000676194">
    <property type="component" value="Chromosome"/>
</dbReference>
<reference evidence="1" key="1">
    <citation type="submission" date="2021-05" db="EMBL/GenBank/DDBJ databases">
        <title>Complete genome sequence of the cellulolytic planctomycete Telmatocola sphagniphila SP2T and characterization of the first cellulase from planctomycetes.</title>
        <authorList>
            <person name="Rakitin A.L."/>
            <person name="Beletsky A.V."/>
            <person name="Naumoff D.G."/>
            <person name="Kulichevskaya I.S."/>
            <person name="Mardanov A.V."/>
            <person name="Ravin N.V."/>
            <person name="Dedysh S.N."/>
        </authorList>
    </citation>
    <scope>NUCLEOTIDE SEQUENCE</scope>
    <source>
        <strain evidence="1">SP2T</strain>
    </source>
</reference>
<sequence>MSKHHARDLQREAFWKKIIRDPRSSNEPIRAYCQRLRISEAAYLYWQRELMRLKAEILPVICQPNCTLVFSPGNFTNPVNT</sequence>
<keyword evidence="2" id="KW-1185">Reference proteome</keyword>
<accession>A0A8E6ETP8</accession>
<dbReference type="NCBIfam" id="NF047593">
    <property type="entry name" value="IS66_ISAeme5_TnpA"/>
    <property type="match status" value="1"/>
</dbReference>
<evidence type="ECO:0000313" key="2">
    <source>
        <dbReference type="Proteomes" id="UP000676194"/>
    </source>
</evidence>
<dbReference type="AlphaFoldDB" id="A0A8E6ETP8"/>
<protein>
    <recommendedName>
        <fullName evidence="3">Transposase</fullName>
    </recommendedName>
</protein>
<evidence type="ECO:0008006" key="3">
    <source>
        <dbReference type="Google" id="ProtNLM"/>
    </source>
</evidence>
<dbReference type="KEGG" id="tsph:KIH39_15370"/>
<dbReference type="EMBL" id="CP074694">
    <property type="protein sequence ID" value="QVL30232.1"/>
    <property type="molecule type" value="Genomic_DNA"/>
</dbReference>
<organism evidence="1 2">
    <name type="scientific">Telmatocola sphagniphila</name>
    <dbReference type="NCBI Taxonomy" id="1123043"/>
    <lineage>
        <taxon>Bacteria</taxon>
        <taxon>Pseudomonadati</taxon>
        <taxon>Planctomycetota</taxon>
        <taxon>Planctomycetia</taxon>
        <taxon>Gemmatales</taxon>
        <taxon>Gemmataceae</taxon>
    </lineage>
</organism>